<feature type="region of interest" description="Disordered" evidence="6">
    <location>
        <begin position="332"/>
        <end position="352"/>
    </location>
</feature>
<organism evidence="8 9">
    <name type="scientific">Trichogramma kaykai</name>
    <dbReference type="NCBI Taxonomy" id="54128"/>
    <lineage>
        <taxon>Eukaryota</taxon>
        <taxon>Metazoa</taxon>
        <taxon>Ecdysozoa</taxon>
        <taxon>Arthropoda</taxon>
        <taxon>Hexapoda</taxon>
        <taxon>Insecta</taxon>
        <taxon>Pterygota</taxon>
        <taxon>Neoptera</taxon>
        <taxon>Endopterygota</taxon>
        <taxon>Hymenoptera</taxon>
        <taxon>Apocrita</taxon>
        <taxon>Proctotrupomorpha</taxon>
        <taxon>Chalcidoidea</taxon>
        <taxon>Trichogrammatidae</taxon>
        <taxon>Trichogramma</taxon>
    </lineage>
</organism>
<dbReference type="GO" id="GO:0008270">
    <property type="term" value="F:zinc ion binding"/>
    <property type="evidence" value="ECO:0007669"/>
    <property type="project" value="UniProtKB-KW"/>
</dbReference>
<feature type="domain" description="C2H2-type" evidence="7">
    <location>
        <begin position="779"/>
        <end position="802"/>
    </location>
</feature>
<dbReference type="AlphaFoldDB" id="A0ABD2WVU2"/>
<keyword evidence="1" id="KW-0479">Metal-binding</keyword>
<evidence type="ECO:0000256" key="1">
    <source>
        <dbReference type="ARBA" id="ARBA00022723"/>
    </source>
</evidence>
<dbReference type="Proteomes" id="UP001627154">
    <property type="component" value="Unassembled WGS sequence"/>
</dbReference>
<evidence type="ECO:0000256" key="6">
    <source>
        <dbReference type="SAM" id="MobiDB-lite"/>
    </source>
</evidence>
<keyword evidence="3 5" id="KW-0863">Zinc-finger</keyword>
<protein>
    <recommendedName>
        <fullName evidence="7">C2H2-type domain-containing protein</fullName>
    </recommendedName>
</protein>
<keyword evidence="9" id="KW-1185">Reference proteome</keyword>
<evidence type="ECO:0000313" key="9">
    <source>
        <dbReference type="Proteomes" id="UP001627154"/>
    </source>
</evidence>
<dbReference type="PANTHER" id="PTHR24409:SF295">
    <property type="entry name" value="AZ2-RELATED"/>
    <property type="match status" value="1"/>
</dbReference>
<keyword evidence="4" id="KW-0862">Zinc</keyword>
<evidence type="ECO:0000256" key="3">
    <source>
        <dbReference type="ARBA" id="ARBA00022771"/>
    </source>
</evidence>
<comment type="caution">
    <text evidence="8">The sequence shown here is derived from an EMBL/GenBank/DDBJ whole genome shotgun (WGS) entry which is preliminary data.</text>
</comment>
<gene>
    <name evidence="8" type="ORF">TKK_009421</name>
</gene>
<feature type="compositionally biased region" description="Low complexity" evidence="6">
    <location>
        <begin position="514"/>
        <end position="525"/>
    </location>
</feature>
<reference evidence="8 9" key="1">
    <citation type="journal article" date="2024" name="bioRxiv">
        <title>A reference genome for Trichogramma kaykai: A tiny desert-dwelling parasitoid wasp with competing sex-ratio distorters.</title>
        <authorList>
            <person name="Culotta J."/>
            <person name="Lindsey A.R."/>
        </authorList>
    </citation>
    <scope>NUCLEOTIDE SEQUENCE [LARGE SCALE GENOMIC DNA]</scope>
    <source>
        <strain evidence="8 9">KSX58</strain>
    </source>
</reference>
<dbReference type="SMART" id="SM00355">
    <property type="entry name" value="ZnF_C2H2"/>
    <property type="match status" value="8"/>
</dbReference>
<evidence type="ECO:0000313" key="8">
    <source>
        <dbReference type="EMBL" id="KAL3396870.1"/>
    </source>
</evidence>
<dbReference type="InterPro" id="IPR013087">
    <property type="entry name" value="Znf_C2H2_type"/>
</dbReference>
<dbReference type="EMBL" id="JBJJXI010000069">
    <property type="protein sequence ID" value="KAL3396870.1"/>
    <property type="molecule type" value="Genomic_DNA"/>
</dbReference>
<feature type="region of interest" description="Disordered" evidence="6">
    <location>
        <begin position="514"/>
        <end position="553"/>
    </location>
</feature>
<dbReference type="PROSITE" id="PS00028">
    <property type="entry name" value="ZINC_FINGER_C2H2_1"/>
    <property type="match status" value="4"/>
</dbReference>
<feature type="domain" description="C2H2-type" evidence="7">
    <location>
        <begin position="182"/>
        <end position="205"/>
    </location>
</feature>
<evidence type="ECO:0000256" key="2">
    <source>
        <dbReference type="ARBA" id="ARBA00022737"/>
    </source>
</evidence>
<feature type="compositionally biased region" description="Basic and acidic residues" evidence="6">
    <location>
        <begin position="527"/>
        <end position="539"/>
    </location>
</feature>
<name>A0ABD2WVU2_9HYME</name>
<accession>A0ABD2WVU2</accession>
<dbReference type="PROSITE" id="PS50157">
    <property type="entry name" value="ZINC_FINGER_C2H2_2"/>
    <property type="match status" value="2"/>
</dbReference>
<proteinExistence type="predicted"/>
<evidence type="ECO:0000256" key="4">
    <source>
        <dbReference type="ARBA" id="ARBA00022833"/>
    </source>
</evidence>
<dbReference type="PANTHER" id="PTHR24409">
    <property type="entry name" value="ZINC FINGER PROTEIN 142"/>
    <property type="match status" value="1"/>
</dbReference>
<keyword evidence="2" id="KW-0677">Repeat</keyword>
<evidence type="ECO:0000259" key="7">
    <source>
        <dbReference type="PROSITE" id="PS50157"/>
    </source>
</evidence>
<evidence type="ECO:0000256" key="5">
    <source>
        <dbReference type="PROSITE-ProRule" id="PRU00042"/>
    </source>
</evidence>
<sequence>MDQAGRANLMSAESAPNFVSTTDFNDDIVIKQEPQDPIPDVPFLNVALHENEGVLDYSEMDEEELPPEKHYQEVDESILCRAVSPPAYNEDELMALYKNKYNLKNVYVKLEKCDRIWETLKIIKRCKGSDTSVRSSIHSESSMLSSIPSSDEIAVYERKKGRKMNNSVPDFRYTQKGHTKLFHCVTCDKKFLSPELLHDHAQKMHGVYVVPKRRYDLSPRESGLQENKTQVNENEEEEDNVMKLGLGLRKVTAATVLPSSTSNSNLKKIKETSNDKVIPRGKPRIKCVLCKRITTDILNHMKGYHKVGCLSSIIAQCETLDDTPVEETSTEIQTETQSINPNSSTSQPIKKRKRNFTNWTVQKKKRGLENRFTQLNNFDRFKPKLTMSRTFNNTTLLRNTLKTSLTCNVCHGVYKTRKTLNYHKSLHRKRGETPESFDPSRCRFLNSPLRKAKTSEPSTLLVSNNIFKPKVKIDQNKTNDINLTENDTQNTVCVCGRTFRNSHTLRMHKVTCKSSVVPSSSSTPVDEILKESRTSKDSDASSNDSGMASVEEYQKSKSQKVIVMKQTEDDEEIDIEDVEVDSNYSNLTDSKESNSKTLGGKIEDNSSIPTLSSLCKKILSSEKGVEHDLAYLRSIIKSICPCGKKFKNFKYFNIHVKKFHPLLPKCGYCDTNFDKIEKYIYHRCIVMQGKPFIEPIIQTVCLKCEASVDIEEPFDKHMKTHSNDPIYFCFKCELTFENINERKLHFDKEHGFALCRICHKLLHIDYLSSHEAYHDGMGYPCHICKKTFSEKALLQKHNKHSHDPSVQQVVQCVFCQKSLNLRYLKKHLGYHLHSEMCKKCNKCYKMYDRKDIDESALQQSIECQSIECNSDQAPVQIKQENSEDIIKIRINETTVSENNSENNITENISKSTSDASLVSELQAPDTSKNKNGKSTVFESIGSEIIEKNKLEDDHRGLNVTESLNPQKVCIDSLENSCKSTINEPAYAMDIDQKHTNENVFKVPEVTDSINTDFNVSMDISQEQSEEDFCQPLDVESVVSGNMMQNHFELVSCGSVNETDMDAEAVVLDNLLDEFVDADFDHSINNSVNASIENIHIENVRGLNNQ</sequence>